<organism evidence="1 2">
    <name type="scientific">Uncinocarpus reesii (strain UAMH 1704)</name>
    <dbReference type="NCBI Taxonomy" id="336963"/>
    <lineage>
        <taxon>Eukaryota</taxon>
        <taxon>Fungi</taxon>
        <taxon>Dikarya</taxon>
        <taxon>Ascomycota</taxon>
        <taxon>Pezizomycotina</taxon>
        <taxon>Eurotiomycetes</taxon>
        <taxon>Eurotiomycetidae</taxon>
        <taxon>Onygenales</taxon>
        <taxon>Onygenaceae</taxon>
        <taxon>Uncinocarpus</taxon>
    </lineage>
</organism>
<dbReference type="RefSeq" id="XP_002544291.1">
    <property type="nucleotide sequence ID" value="XM_002544245.1"/>
</dbReference>
<dbReference type="AlphaFoldDB" id="C4JLV0"/>
<proteinExistence type="predicted"/>
<keyword evidence="2" id="KW-1185">Reference proteome</keyword>
<protein>
    <submittedName>
        <fullName evidence="1">Uncharacterized protein</fullName>
    </submittedName>
</protein>
<dbReference type="KEGG" id="ure:UREG_03808"/>
<dbReference type="HOGENOM" id="CLU_2639946_0_0_1"/>
<dbReference type="Proteomes" id="UP000002058">
    <property type="component" value="Unassembled WGS sequence"/>
</dbReference>
<accession>C4JLV0</accession>
<gene>
    <name evidence="1" type="ORF">UREG_03808</name>
</gene>
<evidence type="ECO:0000313" key="2">
    <source>
        <dbReference type="Proteomes" id="UP000002058"/>
    </source>
</evidence>
<reference evidence="2" key="1">
    <citation type="journal article" date="2009" name="Genome Res.">
        <title>Comparative genomic analyses of the human fungal pathogens Coccidioides and their relatives.</title>
        <authorList>
            <person name="Sharpton T.J."/>
            <person name="Stajich J.E."/>
            <person name="Rounsley S.D."/>
            <person name="Gardner M.J."/>
            <person name="Wortman J.R."/>
            <person name="Jordar V.S."/>
            <person name="Maiti R."/>
            <person name="Kodira C.D."/>
            <person name="Neafsey D.E."/>
            <person name="Zeng Q."/>
            <person name="Hung C.-Y."/>
            <person name="McMahan C."/>
            <person name="Muszewska A."/>
            <person name="Grynberg M."/>
            <person name="Mandel M.A."/>
            <person name="Kellner E.M."/>
            <person name="Barker B.M."/>
            <person name="Galgiani J.N."/>
            <person name="Orbach M.J."/>
            <person name="Kirkland T.N."/>
            <person name="Cole G.T."/>
            <person name="Henn M.R."/>
            <person name="Birren B.W."/>
            <person name="Taylor J.W."/>
        </authorList>
    </citation>
    <scope>NUCLEOTIDE SEQUENCE [LARGE SCALE GENOMIC DNA]</scope>
    <source>
        <strain evidence="2">UAMH 1704</strain>
    </source>
</reference>
<name>C4JLV0_UNCRE</name>
<dbReference type="GeneID" id="8444184"/>
<dbReference type="InParanoid" id="C4JLV0"/>
<dbReference type="EMBL" id="CH476616">
    <property type="protein sequence ID" value="EEP78962.1"/>
    <property type="molecule type" value="Genomic_DNA"/>
</dbReference>
<dbReference type="VEuPathDB" id="FungiDB:UREG_03808"/>
<sequence>MHCFIFCYGHPAVWMSFPRGIQGASGRALYDRPGSPPPQFQLKLNKIPAGPQFYENFRVKRTSSLRWLELLPLPNAP</sequence>
<evidence type="ECO:0000313" key="1">
    <source>
        <dbReference type="EMBL" id="EEP78962.1"/>
    </source>
</evidence>